<name>A0ABN2U785_9MICO</name>
<keyword evidence="4" id="KW-1185">Reference proteome</keyword>
<evidence type="ECO:0000256" key="1">
    <source>
        <dbReference type="ARBA" id="ARBA00005721"/>
    </source>
</evidence>
<comment type="similarity">
    <text evidence="1">Belongs to the asp23 family.</text>
</comment>
<dbReference type="PANTHER" id="PTHR34297">
    <property type="entry name" value="HYPOTHETICAL CYTOSOLIC PROTEIN-RELATED"/>
    <property type="match status" value="1"/>
</dbReference>
<proteinExistence type="inferred from homology"/>
<reference evidence="3 4" key="1">
    <citation type="journal article" date="2019" name="Int. J. Syst. Evol. Microbiol.">
        <title>The Global Catalogue of Microorganisms (GCM) 10K type strain sequencing project: providing services to taxonomists for standard genome sequencing and annotation.</title>
        <authorList>
            <consortium name="The Broad Institute Genomics Platform"/>
            <consortium name="The Broad Institute Genome Sequencing Center for Infectious Disease"/>
            <person name="Wu L."/>
            <person name="Ma J."/>
        </authorList>
    </citation>
    <scope>NUCLEOTIDE SEQUENCE [LARGE SCALE GENOMIC DNA]</scope>
    <source>
        <strain evidence="3 4">JCM 14283</strain>
    </source>
</reference>
<evidence type="ECO:0000313" key="3">
    <source>
        <dbReference type="EMBL" id="GAA2030645.1"/>
    </source>
</evidence>
<dbReference type="Proteomes" id="UP001501285">
    <property type="component" value="Unassembled WGS sequence"/>
</dbReference>
<comment type="caution">
    <text evidence="3">The sequence shown here is derived from an EMBL/GenBank/DDBJ whole genome shotgun (WGS) entry which is preliminary data.</text>
</comment>
<gene>
    <name evidence="3" type="ORF">GCM10009740_20410</name>
</gene>
<dbReference type="EMBL" id="BAAANB010000021">
    <property type="protein sequence ID" value="GAA2030645.1"/>
    <property type="molecule type" value="Genomic_DNA"/>
</dbReference>
<evidence type="ECO:0000256" key="2">
    <source>
        <dbReference type="SAM" id="MobiDB-lite"/>
    </source>
</evidence>
<organism evidence="3 4">
    <name type="scientific">Terrabacter terrae</name>
    <dbReference type="NCBI Taxonomy" id="318434"/>
    <lineage>
        <taxon>Bacteria</taxon>
        <taxon>Bacillati</taxon>
        <taxon>Actinomycetota</taxon>
        <taxon>Actinomycetes</taxon>
        <taxon>Micrococcales</taxon>
        <taxon>Intrasporangiaceae</taxon>
        <taxon>Terrabacter</taxon>
    </lineage>
</organism>
<evidence type="ECO:0000313" key="4">
    <source>
        <dbReference type="Proteomes" id="UP001501285"/>
    </source>
</evidence>
<protein>
    <recommendedName>
        <fullName evidence="5">Asp23/Gls24 family envelope stress response protein</fullName>
    </recommendedName>
</protein>
<dbReference type="Pfam" id="PF03780">
    <property type="entry name" value="Asp23"/>
    <property type="match status" value="1"/>
</dbReference>
<evidence type="ECO:0008006" key="5">
    <source>
        <dbReference type="Google" id="ProtNLM"/>
    </source>
</evidence>
<accession>A0ABN2U785</accession>
<dbReference type="PANTHER" id="PTHR34297:SF3">
    <property type="entry name" value="ALKALINE SHOCK PROTEIN 23"/>
    <property type="match status" value="1"/>
</dbReference>
<dbReference type="InterPro" id="IPR005531">
    <property type="entry name" value="Asp23"/>
</dbReference>
<sequence length="142" mass="14480">MAVAVTEVVTASPPQPAASSRGSAGGLPDPAERGRLDVADRVVERVAGIAACEVSGVRSVGSGLGGVVGRQYPKVKAHIAGGHVRVQLDIAVDWPVPLASTAAQVRGHVRDRLTTLVGLVVDAVDVTVATVAPATSEHRRVQ</sequence>
<feature type="region of interest" description="Disordered" evidence="2">
    <location>
        <begin position="9"/>
        <end position="33"/>
    </location>
</feature>